<evidence type="ECO:0000313" key="4">
    <source>
        <dbReference type="Proteomes" id="UP000321947"/>
    </source>
</evidence>
<evidence type="ECO:0000313" key="3">
    <source>
        <dbReference type="EMBL" id="TYK11012.1"/>
    </source>
</evidence>
<feature type="domain" description="Reverse transcriptase" evidence="2">
    <location>
        <begin position="896"/>
        <end position="1173"/>
    </location>
</feature>
<evidence type="ECO:0000259" key="2">
    <source>
        <dbReference type="PROSITE" id="PS50878"/>
    </source>
</evidence>
<feature type="compositionally biased region" description="Basic and acidic residues" evidence="1">
    <location>
        <begin position="327"/>
        <end position="337"/>
    </location>
</feature>
<feature type="compositionally biased region" description="Low complexity" evidence="1">
    <location>
        <begin position="50"/>
        <end position="72"/>
    </location>
</feature>
<dbReference type="InterPro" id="IPR026960">
    <property type="entry name" value="RVT-Znf"/>
</dbReference>
<dbReference type="PROSITE" id="PS50878">
    <property type="entry name" value="RT_POL"/>
    <property type="match status" value="1"/>
</dbReference>
<dbReference type="SUPFAM" id="SSF56672">
    <property type="entry name" value="DNA/RNA polymerases"/>
    <property type="match status" value="1"/>
</dbReference>
<accession>A0A5D3CI86</accession>
<dbReference type="InterPro" id="IPR043502">
    <property type="entry name" value="DNA/RNA_pol_sf"/>
</dbReference>
<dbReference type="EMBL" id="SSTD01010954">
    <property type="protein sequence ID" value="TYK11012.1"/>
    <property type="molecule type" value="Genomic_DNA"/>
</dbReference>
<dbReference type="InterPro" id="IPR036691">
    <property type="entry name" value="Endo/exonu/phosph_ase_sf"/>
</dbReference>
<feature type="region of interest" description="Disordered" evidence="1">
    <location>
        <begin position="206"/>
        <end position="226"/>
    </location>
</feature>
<feature type="region of interest" description="Disordered" evidence="1">
    <location>
        <begin position="1"/>
        <end position="29"/>
    </location>
</feature>
<feature type="region of interest" description="Disordered" evidence="1">
    <location>
        <begin position="1600"/>
        <end position="1656"/>
    </location>
</feature>
<feature type="region of interest" description="Disordered" evidence="1">
    <location>
        <begin position="43"/>
        <end position="72"/>
    </location>
</feature>
<feature type="compositionally biased region" description="Low complexity" evidence="1">
    <location>
        <begin position="1600"/>
        <end position="1625"/>
    </location>
</feature>
<proteinExistence type="predicted"/>
<dbReference type="PANTHER" id="PTHR31635">
    <property type="entry name" value="REVERSE TRANSCRIPTASE DOMAIN-CONTAINING PROTEIN-RELATED"/>
    <property type="match status" value="1"/>
</dbReference>
<organism evidence="3 4">
    <name type="scientific">Cucumis melo var. makuwa</name>
    <name type="common">Oriental melon</name>
    <dbReference type="NCBI Taxonomy" id="1194695"/>
    <lineage>
        <taxon>Eukaryota</taxon>
        <taxon>Viridiplantae</taxon>
        <taxon>Streptophyta</taxon>
        <taxon>Embryophyta</taxon>
        <taxon>Tracheophyta</taxon>
        <taxon>Spermatophyta</taxon>
        <taxon>Magnoliopsida</taxon>
        <taxon>eudicotyledons</taxon>
        <taxon>Gunneridae</taxon>
        <taxon>Pentapetalae</taxon>
        <taxon>rosids</taxon>
        <taxon>fabids</taxon>
        <taxon>Cucurbitales</taxon>
        <taxon>Cucurbitaceae</taxon>
        <taxon>Benincaseae</taxon>
        <taxon>Cucumis</taxon>
    </lineage>
</organism>
<dbReference type="PANTHER" id="PTHR31635:SF196">
    <property type="entry name" value="REVERSE TRANSCRIPTASE DOMAIN-CONTAINING PROTEIN-RELATED"/>
    <property type="match status" value="1"/>
</dbReference>
<sequence>MITPKVEVKEKTRPTFLPRSSPEYRLSPPIDYHKRSYAKAVTEGRPFTTSDSSDSYVSSDSSHSSGNSFCDSPSPDLLENTVVLVRRFFHDDWQKILQNLRKQTEESFTYNAFHAEKALVHFNSNIPENLLCQNKGWTTVGKYSVRFEKWSPAYHATPKLIPSYGGWTTFQRNSATLVEYDDFSTNCESLRRIILFDGSEAISPDFLSTSSRSRKSSTPDQPSALKSVIIKPDKAATSPTYLNEEVVNDSNLHATANKSRLEILSGIPNDGVLDKGKQKVDIQLHPNSALNLNKPKRKVSFNSPSNKTNIFNPDSAPANHSLSLSSPEKKQKVSRERSIKKKSSSIQPIQNKGVLITQPIQVVAHDLEASKKGLSLIVNLGDLPVLDPSKSFEDHHSSHNAEVIDITNTEVVPETPEMKMPVNENSNSSSEANYRKPKHVHRRRYYYRKKRSKGEGSGLRGEWGSGDIYCKMKLLTWNARGLGSPSKRALIKNAIISYSPDFVILTETMLKITNKRIIKSFWPSNSINWIVKNASGSSGGILILWDAQSHSLLSQEEAIFSLSANFFLNNNSSWWLTGLYGPDKRRKRIHFWADLHNLQHLNSFPWSLERDLNVIRMREETTSILSSSHSSRMLNNFISNNLLIDPPLTNNRFTWSNLRNPSTFSRIDRFLYNSSWENLFSPHTTRTLPRPTSDHFPLVCEDSNPKLRWGPAPFRLNSIALNDPEFKRNMERWWENSVQNGHLGFSFIQRLKSLANHIKPWQKEKLHSLNYAKETIIREVDSIDKKELDTPLSQKESNRRLALKAELSDLSLKESQFCIYKSSTKSDPLFIENLDWNPIEFSEWPHLCAPFLEEEIKGVINSFDGKKAPSPDGFPISFFKSYWHLLKEDIMDIFKDFFEKGVINKNMNNTYIALIGKKKDYSHPKDFRPISLTTSIYKIIAKTLSNRLKTTLPGTISGNQLAFIKNRQITDAILMANEAVDYWKVKKIKGFILKLDIEKVFYNLNWDFIDYVLGKKNFPNSWRKWIRGCISNVTYSVIINGRPQGRIKANRGLRQGDPLSPFLFVIAMDYFSRLLSHLEASGAIKGVSLNNNCNISHILFADDILLFVEDNDCFLNNLIMALSLFEKASGLKINLLKSALVPVNVSLNRAKECASFWGISCHSLLLSYLGVPLGGSNGSKGSHLINWTKVFKSKEEGGLGISRLQVTNKALLSKWLWRYFSEPNALWRRLIQCKYKGKHPGDIPSNNSSSSSKAPWRSIIDNIDWFKSNQSWDLNNGDQISFWYSNWSQEGCLSTAYPRLFALTLDKEISVKDAWNTIDNQWAINFRRELNDRERCNWEKILEILPTPRPNRGSSKPTWIPDCNKSFSIASAKILISCQLDQTSGDSRVKLLEIIWKSNIPMKIKFFMWCLIQRRISTMEVIQQRMSNTLLQPNWCVLCNKDNESGNHLFLRCDAVKPLWSLLLRSLNFALITDDFEALFSFFLSLKCSLPKHKRQHSRLCLCRRPPRNADVHSCVPILRLRTASHRWVLQIGRPTVCKPPPPTLSLFISCIRASRRLLRPRPSCGRVRPVVIVANSSSSTFKPPSLSIRPANRAASRAASQGLSLATSRGLSRAASRGSSRATSQVVNQAKPQADPSRAEPRTVQAKPKPEPPLS</sequence>
<feature type="compositionally biased region" description="Basic and acidic residues" evidence="1">
    <location>
        <begin position="1"/>
        <end position="13"/>
    </location>
</feature>
<feature type="compositionally biased region" description="Polar residues" evidence="1">
    <location>
        <begin position="300"/>
        <end position="326"/>
    </location>
</feature>
<dbReference type="Pfam" id="PF00078">
    <property type="entry name" value="RVT_1"/>
    <property type="match status" value="1"/>
</dbReference>
<dbReference type="SUPFAM" id="SSF56219">
    <property type="entry name" value="DNase I-like"/>
    <property type="match status" value="1"/>
</dbReference>
<dbReference type="CDD" id="cd01650">
    <property type="entry name" value="RT_nLTR_like"/>
    <property type="match status" value="1"/>
</dbReference>
<dbReference type="Gene3D" id="3.60.10.10">
    <property type="entry name" value="Endonuclease/exonuclease/phosphatase"/>
    <property type="match status" value="1"/>
</dbReference>
<gene>
    <name evidence="3" type="ORF">E5676_scaffold874G00540</name>
</gene>
<reference evidence="3 4" key="1">
    <citation type="submission" date="2019-08" db="EMBL/GenBank/DDBJ databases">
        <title>Draft genome sequences of two oriental melons (Cucumis melo L. var makuwa).</title>
        <authorList>
            <person name="Kwon S.-Y."/>
        </authorList>
    </citation>
    <scope>NUCLEOTIDE SEQUENCE [LARGE SCALE GENOMIC DNA]</scope>
    <source>
        <strain evidence="4">cv. Chang Bougi</strain>
        <tissue evidence="3">Leaf</tissue>
    </source>
</reference>
<dbReference type="Proteomes" id="UP000321947">
    <property type="component" value="Unassembled WGS sequence"/>
</dbReference>
<name>A0A5D3CI86_CUCMM</name>
<dbReference type="InterPro" id="IPR000477">
    <property type="entry name" value="RT_dom"/>
</dbReference>
<evidence type="ECO:0000256" key="1">
    <source>
        <dbReference type="SAM" id="MobiDB-lite"/>
    </source>
</evidence>
<comment type="caution">
    <text evidence="3">The sequence shown here is derived from an EMBL/GenBank/DDBJ whole genome shotgun (WGS) entry which is preliminary data.</text>
</comment>
<feature type="region of interest" description="Disordered" evidence="1">
    <location>
        <begin position="294"/>
        <end position="347"/>
    </location>
</feature>
<dbReference type="Pfam" id="PF13966">
    <property type="entry name" value="zf-RVT"/>
    <property type="match status" value="1"/>
</dbReference>
<protein>
    <recommendedName>
        <fullName evidence="2">Reverse transcriptase domain-containing protein</fullName>
    </recommendedName>
</protein>